<evidence type="ECO:0000313" key="2">
    <source>
        <dbReference type="Proteomes" id="UP000006319"/>
    </source>
</evidence>
<name>K6UTZ2_PLACD</name>
<reference evidence="1 2" key="1">
    <citation type="journal article" date="2012" name="Nat. Genet.">
        <title>Plasmodium cynomolgi genome sequences provide insight into Plasmodium vivax and the monkey malaria clade.</title>
        <authorList>
            <person name="Tachibana S."/>
            <person name="Sullivan S.A."/>
            <person name="Kawai S."/>
            <person name="Nakamura S."/>
            <person name="Kim H.R."/>
            <person name="Goto N."/>
            <person name="Arisue N."/>
            <person name="Palacpac N.M.Q."/>
            <person name="Honma H."/>
            <person name="Yagi M."/>
            <person name="Tougan T."/>
            <person name="Katakai Y."/>
            <person name="Kaneko O."/>
            <person name="Mita T."/>
            <person name="Kita K."/>
            <person name="Yasutomi Y."/>
            <person name="Sutton P.L."/>
            <person name="Shakhbatyan R."/>
            <person name="Horii T."/>
            <person name="Yasunaga T."/>
            <person name="Barnwell J.W."/>
            <person name="Escalante A.A."/>
            <person name="Carlton J.M."/>
            <person name="Tanabe K."/>
        </authorList>
    </citation>
    <scope>NUCLEOTIDE SEQUENCE [LARGE SCALE GENOMIC DNA]</scope>
    <source>
        <strain evidence="1 2">B</strain>
    </source>
</reference>
<protein>
    <submittedName>
        <fullName evidence="1">VIR-like CYIR protein</fullName>
    </submittedName>
</protein>
<dbReference type="KEGG" id="pcy:PCYB_071020"/>
<dbReference type="GeneID" id="14691948"/>
<dbReference type="AlphaFoldDB" id="K6UTZ2"/>
<evidence type="ECO:0000313" key="1">
    <source>
        <dbReference type="EMBL" id="GAB65600.1"/>
    </source>
</evidence>
<accession>K6UTZ2</accession>
<dbReference type="InterPro" id="IPR008780">
    <property type="entry name" value="Plasmodium_Vir"/>
</dbReference>
<sequence>MFKNKSDYQHVYDVVKKFSDIESKINKKYDHYGCYYFHHKDFKELEDKMEEKYLHDYFKNHVSIKTKKICEEVKLEEYKKYMNSIKNFIYKKYTETDNCCLYGDCPSYINYDD</sequence>
<proteinExistence type="predicted"/>
<dbReference type="VEuPathDB" id="PlasmoDB:PCYB_071020"/>
<dbReference type="EMBL" id="DF157099">
    <property type="protein sequence ID" value="GAB65600.1"/>
    <property type="molecule type" value="Genomic_DNA"/>
</dbReference>
<dbReference type="Pfam" id="PF05795">
    <property type="entry name" value="Plasmodium_Vir"/>
    <property type="match status" value="1"/>
</dbReference>
<dbReference type="Proteomes" id="UP000006319">
    <property type="component" value="Chromosome 7"/>
</dbReference>
<organism evidence="1 2">
    <name type="scientific">Plasmodium cynomolgi (strain B)</name>
    <dbReference type="NCBI Taxonomy" id="1120755"/>
    <lineage>
        <taxon>Eukaryota</taxon>
        <taxon>Sar</taxon>
        <taxon>Alveolata</taxon>
        <taxon>Apicomplexa</taxon>
        <taxon>Aconoidasida</taxon>
        <taxon>Haemosporida</taxon>
        <taxon>Plasmodiidae</taxon>
        <taxon>Plasmodium</taxon>
        <taxon>Plasmodium (Plasmodium)</taxon>
    </lineage>
</organism>
<dbReference type="OrthoDB" id="386971at2759"/>
<dbReference type="RefSeq" id="XP_004221547.1">
    <property type="nucleotide sequence ID" value="XM_004221499.1"/>
</dbReference>
<keyword evidence="2" id="KW-1185">Reference proteome</keyword>
<dbReference type="PhylomeDB" id="K6UTZ2"/>
<gene>
    <name evidence="1" type="ORF">PCYB_071020</name>
</gene>